<gene>
    <name evidence="4" type="ORF">Slin15195_G118100</name>
</gene>
<dbReference type="Gene3D" id="3.40.50.720">
    <property type="entry name" value="NAD(P)-binding Rossmann-like Domain"/>
    <property type="match status" value="1"/>
</dbReference>
<keyword evidence="5" id="KW-1185">Reference proteome</keyword>
<dbReference type="InterPro" id="IPR020904">
    <property type="entry name" value="Sc_DH/Rdtase_CS"/>
</dbReference>
<dbReference type="AlphaFoldDB" id="A0A9Q9B7G0"/>
<evidence type="ECO:0000313" key="4">
    <source>
        <dbReference type="EMBL" id="USW58491.1"/>
    </source>
</evidence>
<name>A0A9Q9B7G0_9PEZI</name>
<reference evidence="4" key="1">
    <citation type="submission" date="2022-06" db="EMBL/GenBank/DDBJ databases">
        <title>Complete genome sequences of two strains of the flax pathogen Septoria linicola.</title>
        <authorList>
            <person name="Lapalu N."/>
            <person name="Simon A."/>
            <person name="Demenou B."/>
            <person name="Paumier D."/>
            <person name="Guillot M.-P."/>
            <person name="Gout L."/>
            <person name="Valade R."/>
        </authorList>
    </citation>
    <scope>NUCLEOTIDE SEQUENCE</scope>
    <source>
        <strain evidence="4">SE15195</strain>
    </source>
</reference>
<accession>A0A9Q9B7G0</accession>
<dbReference type="Proteomes" id="UP001056384">
    <property type="component" value="Chromosome 11"/>
</dbReference>
<dbReference type="GO" id="GO:0016491">
    <property type="term" value="F:oxidoreductase activity"/>
    <property type="evidence" value="ECO:0007669"/>
    <property type="project" value="UniProtKB-KW"/>
</dbReference>
<dbReference type="PROSITE" id="PS00061">
    <property type="entry name" value="ADH_SHORT"/>
    <property type="match status" value="1"/>
</dbReference>
<dbReference type="InterPro" id="IPR002347">
    <property type="entry name" value="SDR_fam"/>
</dbReference>
<dbReference type="PANTHER" id="PTHR43180:SF33">
    <property type="entry name" value="15-HYDROXYPROSTAGLANDIN DEHYDROGENASE [NAD(+)]-LIKE"/>
    <property type="match status" value="1"/>
</dbReference>
<evidence type="ECO:0000256" key="3">
    <source>
        <dbReference type="ARBA" id="ARBA00023002"/>
    </source>
</evidence>
<dbReference type="EMBL" id="CP099428">
    <property type="protein sequence ID" value="USW58491.1"/>
    <property type="molecule type" value="Genomic_DNA"/>
</dbReference>
<organism evidence="4 5">
    <name type="scientific">Septoria linicola</name>
    <dbReference type="NCBI Taxonomy" id="215465"/>
    <lineage>
        <taxon>Eukaryota</taxon>
        <taxon>Fungi</taxon>
        <taxon>Dikarya</taxon>
        <taxon>Ascomycota</taxon>
        <taxon>Pezizomycotina</taxon>
        <taxon>Dothideomycetes</taxon>
        <taxon>Dothideomycetidae</taxon>
        <taxon>Mycosphaerellales</taxon>
        <taxon>Mycosphaerellaceae</taxon>
        <taxon>Septoria</taxon>
    </lineage>
</organism>
<dbReference type="SUPFAM" id="SSF51735">
    <property type="entry name" value="NAD(P)-binding Rossmann-fold domains"/>
    <property type="match status" value="1"/>
</dbReference>
<dbReference type="InterPro" id="IPR036291">
    <property type="entry name" value="NAD(P)-bd_dom_sf"/>
</dbReference>
<sequence length="312" mass="32228">MPVSQPINFGQPVNYAALKDRNVLLTGAASGFGASAARMFAQHGANIVLADIQEAPGKAMEQELTAQGAKVKFVAADVTSVTAQAKLLQQALEFFPRNEIDIYVPNAGILGPPLAIAPADPSELANLTTVPADLASPVITVNLQGVYVGTMLALRYGMGLHKSGAATSPKSIVLIDSLAGYCGAEGCVSYTAAKFGVRGFMRGLRKHAAASGVRVNSVCPFYVDTPMTSALVPALQAVGIPVATIEQVLEAIARAATDETAWGRAISVMPDGLSDLGDDAAGLQSGKQFSLAGLGEHWEVLITGPLSDEIPA</sequence>
<comment type="similarity">
    <text evidence="1">Belongs to the short-chain dehydrogenases/reductases (SDR) family.</text>
</comment>
<protein>
    <submittedName>
        <fullName evidence="4">Short-chain dehydrogenase/reductase SDR, NAD(P)-binding domain superfamily</fullName>
    </submittedName>
</protein>
<evidence type="ECO:0000313" key="5">
    <source>
        <dbReference type="Proteomes" id="UP001056384"/>
    </source>
</evidence>
<keyword evidence="3" id="KW-0560">Oxidoreductase</keyword>
<dbReference type="Pfam" id="PF00106">
    <property type="entry name" value="adh_short"/>
    <property type="match status" value="1"/>
</dbReference>
<dbReference type="PANTHER" id="PTHR43180">
    <property type="entry name" value="3-OXOACYL-(ACYL-CARRIER-PROTEIN) REDUCTASE (AFU_ORTHOLOGUE AFUA_6G11210)"/>
    <property type="match status" value="1"/>
</dbReference>
<evidence type="ECO:0000256" key="1">
    <source>
        <dbReference type="ARBA" id="ARBA00006484"/>
    </source>
</evidence>
<proteinExistence type="inferred from homology"/>
<evidence type="ECO:0000256" key="2">
    <source>
        <dbReference type="ARBA" id="ARBA00022857"/>
    </source>
</evidence>
<keyword evidence="2" id="KW-0521">NADP</keyword>
<dbReference type="OrthoDB" id="5371740at2759"/>
<dbReference type="PRINTS" id="PR00081">
    <property type="entry name" value="GDHRDH"/>
</dbReference>